<dbReference type="Proteomes" id="UP001293718">
    <property type="component" value="Unassembled WGS sequence"/>
</dbReference>
<sequence>MASIESRISGDLEWAEAGNASRRTFSGIALSVLMHRLSNHNKRCSPLESAGLWTYRRPAGGGLVEIGTVQGREVALPPHLHDEDQLVFVVAGQRRFLIGETVRCARAGQATLIPAGTPHRSLSESSDVVCINLYLAPGCYAVDNLMADLSRRWRCGPGLDESSLLWLVDAHQIATPEPFATNAGEGLCDVRPGPVWQAARAAGLSREGYSRRFTQLHSIPPATFRMLMQLNVARRLLRAGQPIAAVAAETGFSDQSHLGRCFRRFFGVTPGRYRAG</sequence>
<dbReference type="EMBL" id="JAXOJX010000011">
    <property type="protein sequence ID" value="MDZ5456725.1"/>
    <property type="molecule type" value="Genomic_DNA"/>
</dbReference>
<comment type="caution">
    <text evidence="5">The sequence shown here is derived from an EMBL/GenBank/DDBJ whole genome shotgun (WGS) entry which is preliminary data.</text>
</comment>
<dbReference type="Pfam" id="PF12833">
    <property type="entry name" value="HTH_18"/>
    <property type="match status" value="1"/>
</dbReference>
<dbReference type="PROSITE" id="PS01124">
    <property type="entry name" value="HTH_ARAC_FAMILY_2"/>
    <property type="match status" value="1"/>
</dbReference>
<dbReference type="InterPro" id="IPR011051">
    <property type="entry name" value="RmlC_Cupin_sf"/>
</dbReference>
<feature type="domain" description="HTH araC/xylS-type" evidence="4">
    <location>
        <begin position="199"/>
        <end position="276"/>
    </location>
</feature>
<dbReference type="InterPro" id="IPR014710">
    <property type="entry name" value="RmlC-like_jellyroll"/>
</dbReference>
<dbReference type="InterPro" id="IPR009057">
    <property type="entry name" value="Homeodomain-like_sf"/>
</dbReference>
<dbReference type="Pfam" id="PF07883">
    <property type="entry name" value="Cupin_2"/>
    <property type="match status" value="1"/>
</dbReference>
<name>A0ABU5IDY3_9BURK</name>
<dbReference type="RefSeq" id="WP_322465176.1">
    <property type="nucleotide sequence ID" value="NZ_JAXOJX010000011.1"/>
</dbReference>
<dbReference type="InterPro" id="IPR020449">
    <property type="entry name" value="Tscrpt_reg_AraC-type_HTH"/>
</dbReference>
<keyword evidence="3" id="KW-0804">Transcription</keyword>
<protein>
    <submittedName>
        <fullName evidence="5">Helix-turn-helix domain-containing protein</fullName>
    </submittedName>
</protein>
<evidence type="ECO:0000256" key="2">
    <source>
        <dbReference type="ARBA" id="ARBA00023125"/>
    </source>
</evidence>
<dbReference type="PRINTS" id="PR00032">
    <property type="entry name" value="HTHARAC"/>
</dbReference>
<evidence type="ECO:0000256" key="3">
    <source>
        <dbReference type="ARBA" id="ARBA00023163"/>
    </source>
</evidence>
<dbReference type="Gene3D" id="2.60.120.10">
    <property type="entry name" value="Jelly Rolls"/>
    <property type="match status" value="1"/>
</dbReference>
<gene>
    <name evidence="5" type="ORF">SM757_09060</name>
</gene>
<dbReference type="Gene3D" id="1.10.10.60">
    <property type="entry name" value="Homeodomain-like"/>
    <property type="match status" value="1"/>
</dbReference>
<keyword evidence="2" id="KW-0238">DNA-binding</keyword>
<organism evidence="5 6">
    <name type="scientific">Azohydromonas lata</name>
    <dbReference type="NCBI Taxonomy" id="45677"/>
    <lineage>
        <taxon>Bacteria</taxon>
        <taxon>Pseudomonadati</taxon>
        <taxon>Pseudomonadota</taxon>
        <taxon>Betaproteobacteria</taxon>
        <taxon>Burkholderiales</taxon>
        <taxon>Sphaerotilaceae</taxon>
        <taxon>Azohydromonas</taxon>
    </lineage>
</organism>
<dbReference type="InterPro" id="IPR018062">
    <property type="entry name" value="HTH_AraC-typ_CS"/>
</dbReference>
<evidence type="ECO:0000313" key="5">
    <source>
        <dbReference type="EMBL" id="MDZ5456725.1"/>
    </source>
</evidence>
<dbReference type="SUPFAM" id="SSF46689">
    <property type="entry name" value="Homeodomain-like"/>
    <property type="match status" value="1"/>
</dbReference>
<accession>A0ABU5IDY3</accession>
<keyword evidence="1" id="KW-0805">Transcription regulation</keyword>
<dbReference type="InterPro" id="IPR013096">
    <property type="entry name" value="Cupin_2"/>
</dbReference>
<reference evidence="5 6" key="1">
    <citation type="submission" date="2023-11" db="EMBL/GenBank/DDBJ databases">
        <title>Draft genome of Azohydromonas lata strain H1 (DSM1123), a polyhydroxyalkanoate producer.</title>
        <authorList>
            <person name="Traversa D."/>
            <person name="D'Addabbo P."/>
            <person name="Pazzani C."/>
            <person name="Manzari C."/>
            <person name="Chiara M."/>
            <person name="Scrascia M."/>
        </authorList>
    </citation>
    <scope>NUCLEOTIDE SEQUENCE [LARGE SCALE GENOMIC DNA]</scope>
    <source>
        <strain evidence="5 6">H1</strain>
    </source>
</reference>
<evidence type="ECO:0000313" key="6">
    <source>
        <dbReference type="Proteomes" id="UP001293718"/>
    </source>
</evidence>
<evidence type="ECO:0000259" key="4">
    <source>
        <dbReference type="PROSITE" id="PS01124"/>
    </source>
</evidence>
<dbReference type="InterPro" id="IPR050204">
    <property type="entry name" value="AraC_XylS_family_regulators"/>
</dbReference>
<dbReference type="SUPFAM" id="SSF51182">
    <property type="entry name" value="RmlC-like cupins"/>
    <property type="match status" value="1"/>
</dbReference>
<dbReference type="PANTHER" id="PTHR46796">
    <property type="entry name" value="HTH-TYPE TRANSCRIPTIONAL ACTIVATOR RHAS-RELATED"/>
    <property type="match status" value="1"/>
</dbReference>
<keyword evidence="6" id="KW-1185">Reference proteome</keyword>
<dbReference type="PROSITE" id="PS00041">
    <property type="entry name" value="HTH_ARAC_FAMILY_1"/>
    <property type="match status" value="1"/>
</dbReference>
<dbReference type="InterPro" id="IPR018060">
    <property type="entry name" value="HTH_AraC"/>
</dbReference>
<proteinExistence type="predicted"/>
<evidence type="ECO:0000256" key="1">
    <source>
        <dbReference type="ARBA" id="ARBA00023015"/>
    </source>
</evidence>
<dbReference type="SMART" id="SM00342">
    <property type="entry name" value="HTH_ARAC"/>
    <property type="match status" value="1"/>
</dbReference>